<dbReference type="RefSeq" id="WP_004592285.1">
    <property type="nucleotide sequence ID" value="NZ_AOLY01000027.1"/>
</dbReference>
<protein>
    <submittedName>
        <fullName evidence="1">Uncharacterized protein</fullName>
    </submittedName>
</protein>
<reference evidence="1 2" key="1">
    <citation type="journal article" date="2014" name="PLoS Genet.">
        <title>Phylogenetically driven sequencing of extremely halophilic archaea reveals strategies for static and dynamic osmo-response.</title>
        <authorList>
            <person name="Becker E.A."/>
            <person name="Seitzer P.M."/>
            <person name="Tritt A."/>
            <person name="Larsen D."/>
            <person name="Krusor M."/>
            <person name="Yao A.I."/>
            <person name="Wu D."/>
            <person name="Madern D."/>
            <person name="Eisen J.A."/>
            <person name="Darling A.E."/>
            <person name="Facciotti M.T."/>
        </authorList>
    </citation>
    <scope>NUCLEOTIDE SEQUENCE [LARGE SCALE GENOMIC DNA]</scope>
    <source>
        <strain evidence="2">ATCC 49778 / DSM 6131 / JCM 7785 / NBRC 101032 / NCIMB 13157 / TR-1</strain>
    </source>
</reference>
<dbReference type="AlphaFoldDB" id="M0LCY1"/>
<dbReference type="EMBL" id="AOLY01000027">
    <property type="protein sequence ID" value="EMA30968.1"/>
    <property type="molecule type" value="Genomic_DNA"/>
</dbReference>
<organism evidence="1 2">
    <name type="scientific">Haloarcula japonica (strain ATCC 49778 / DSM 6131 / JCM 7785 / NBRC 101032 / NCIMB 13157 / TR-1)</name>
    <dbReference type="NCBI Taxonomy" id="1227453"/>
    <lineage>
        <taxon>Archaea</taxon>
        <taxon>Methanobacteriati</taxon>
        <taxon>Methanobacteriota</taxon>
        <taxon>Stenosarchaea group</taxon>
        <taxon>Halobacteria</taxon>
        <taxon>Halobacteriales</taxon>
        <taxon>Haloarculaceae</taxon>
        <taxon>Haloarcula</taxon>
    </lineage>
</organism>
<sequence length="103" mass="11846">MSAQWPEKDLADVHGADEYIVVKAWVNHIEDVASHRPHQKGILGDESTWDEDARKFTVWDPDLDLEKGNLYRIFGKERTYEPLGEIQIQISDADHVDLLCEGE</sequence>
<gene>
    <name evidence="1" type="ORF">C444_08615</name>
</gene>
<comment type="caution">
    <text evidence="1">The sequence shown here is derived from an EMBL/GenBank/DDBJ whole genome shotgun (WGS) entry which is preliminary data.</text>
</comment>
<name>M0LCY1_HALJT</name>
<proteinExistence type="predicted"/>
<evidence type="ECO:0000313" key="2">
    <source>
        <dbReference type="Proteomes" id="UP000011524"/>
    </source>
</evidence>
<dbReference type="PATRIC" id="fig|1227453.3.peg.1693"/>
<dbReference type="Proteomes" id="UP000011524">
    <property type="component" value="Unassembled WGS sequence"/>
</dbReference>
<keyword evidence="2" id="KW-1185">Reference proteome</keyword>
<accession>M0LCY1</accession>
<evidence type="ECO:0000313" key="1">
    <source>
        <dbReference type="EMBL" id="EMA30968.1"/>
    </source>
</evidence>
<dbReference type="OrthoDB" id="346288at2157"/>